<gene>
    <name evidence="1" type="ORF">VM1G_11763</name>
</gene>
<dbReference type="OrthoDB" id="262547at2759"/>
<dbReference type="Proteomes" id="UP000078559">
    <property type="component" value="Chromosome 7"/>
</dbReference>
<protein>
    <submittedName>
        <fullName evidence="1">Uncharacterized protein</fullName>
    </submittedName>
</protein>
<proteinExistence type="predicted"/>
<keyword evidence="2" id="KW-1185">Reference proteome</keyword>
<dbReference type="Pfam" id="PF11735">
    <property type="entry name" value="CAP59_mtransfer"/>
    <property type="match status" value="1"/>
</dbReference>
<name>A0A194W4R5_CYTMA</name>
<sequence>MARLRSPPNLSDKPFARLLRVSQHKSKRGCIVETIRFLGPENCALSIVEGNSGDGTPEVLAAIRPEIEALGTEYFFQSSDVNPKEGEGQRIL</sequence>
<dbReference type="EMBL" id="CM003104">
    <property type="protein sequence ID" value="KUI71252.1"/>
    <property type="molecule type" value="Genomic_DNA"/>
</dbReference>
<evidence type="ECO:0000313" key="1">
    <source>
        <dbReference type="EMBL" id="KUI71252.1"/>
    </source>
</evidence>
<accession>A0A194W4R5</accession>
<reference evidence="1" key="1">
    <citation type="submission" date="2014-12" db="EMBL/GenBank/DDBJ databases">
        <title>Genome Sequence of Valsa Canker Pathogens Uncovers a Specific Adaption of Colonization on Woody Bark.</title>
        <authorList>
            <person name="Yin Z."/>
            <person name="Liu H."/>
            <person name="Gao X."/>
            <person name="Li Z."/>
            <person name="Song N."/>
            <person name="Ke X."/>
            <person name="Dai Q."/>
            <person name="Wu Y."/>
            <person name="Sun Y."/>
            <person name="Xu J.-R."/>
            <person name="Kang Z.K."/>
            <person name="Wang L."/>
            <person name="Huang L."/>
        </authorList>
    </citation>
    <scope>NUCLEOTIDE SEQUENCE [LARGE SCALE GENOMIC DNA]</scope>
    <source>
        <strain evidence="1">03-8</strain>
    </source>
</reference>
<dbReference type="InterPro" id="IPR021047">
    <property type="entry name" value="Mannosyltransferase_CMT1"/>
</dbReference>
<evidence type="ECO:0000313" key="2">
    <source>
        <dbReference type="Proteomes" id="UP000078559"/>
    </source>
</evidence>
<dbReference type="AlphaFoldDB" id="A0A194W4R5"/>
<organism evidence="1 2">
    <name type="scientific">Cytospora mali</name>
    <name type="common">Apple Valsa canker fungus</name>
    <name type="synonym">Valsa mali</name>
    <dbReference type="NCBI Taxonomy" id="578113"/>
    <lineage>
        <taxon>Eukaryota</taxon>
        <taxon>Fungi</taxon>
        <taxon>Dikarya</taxon>
        <taxon>Ascomycota</taxon>
        <taxon>Pezizomycotina</taxon>
        <taxon>Sordariomycetes</taxon>
        <taxon>Sordariomycetidae</taxon>
        <taxon>Diaporthales</taxon>
        <taxon>Cytosporaceae</taxon>
        <taxon>Cytospora</taxon>
    </lineage>
</organism>